<evidence type="ECO:0000313" key="2">
    <source>
        <dbReference type="EMBL" id="OGD83749.1"/>
    </source>
</evidence>
<dbReference type="Proteomes" id="UP000179237">
    <property type="component" value="Unassembled WGS sequence"/>
</dbReference>
<gene>
    <name evidence="2" type="ORF">A2572_00825</name>
</gene>
<organism evidence="2 3">
    <name type="scientific">Candidatus Collierbacteria bacterium RIFOXYD1_FULL_40_9</name>
    <dbReference type="NCBI Taxonomy" id="1817731"/>
    <lineage>
        <taxon>Bacteria</taxon>
        <taxon>Candidatus Collieribacteriota</taxon>
    </lineage>
</organism>
<evidence type="ECO:0000256" key="1">
    <source>
        <dbReference type="SAM" id="MobiDB-lite"/>
    </source>
</evidence>
<reference evidence="2 3" key="1">
    <citation type="journal article" date="2016" name="Nat. Commun.">
        <title>Thousands of microbial genomes shed light on interconnected biogeochemical processes in an aquifer system.</title>
        <authorList>
            <person name="Anantharaman K."/>
            <person name="Brown C.T."/>
            <person name="Hug L.A."/>
            <person name="Sharon I."/>
            <person name="Castelle C.J."/>
            <person name="Probst A.J."/>
            <person name="Thomas B.C."/>
            <person name="Singh A."/>
            <person name="Wilkins M.J."/>
            <person name="Karaoz U."/>
            <person name="Brodie E.L."/>
            <person name="Williams K.H."/>
            <person name="Hubbard S.S."/>
            <person name="Banfield J.F."/>
        </authorList>
    </citation>
    <scope>NUCLEOTIDE SEQUENCE [LARGE SCALE GENOMIC DNA]</scope>
</reference>
<comment type="caution">
    <text evidence="2">The sequence shown here is derived from an EMBL/GenBank/DDBJ whole genome shotgun (WGS) entry which is preliminary data.</text>
</comment>
<feature type="compositionally biased region" description="Basic and acidic residues" evidence="1">
    <location>
        <begin position="26"/>
        <end position="35"/>
    </location>
</feature>
<feature type="compositionally biased region" description="Basic and acidic residues" evidence="1">
    <location>
        <begin position="51"/>
        <end position="72"/>
    </location>
</feature>
<proteinExistence type="predicted"/>
<evidence type="ECO:0000313" key="3">
    <source>
        <dbReference type="Proteomes" id="UP000179237"/>
    </source>
</evidence>
<feature type="region of interest" description="Disordered" evidence="1">
    <location>
        <begin position="25"/>
        <end position="72"/>
    </location>
</feature>
<feature type="region of interest" description="Disordered" evidence="1">
    <location>
        <begin position="1"/>
        <end position="20"/>
    </location>
</feature>
<sequence length="776" mass="87306">MSFGEPLPAEPLSPEALRASFGITEKSGDVFKEKPEDEADAKDAVGAMRSADLKEEDEKLNPEKKEKKENDFTKEEFIIKARRAIFEDEYIRTQSRGNTENIAKLEKLRQDSRDELEEVGINIEFLTGGKGREDDKKTNRVWMRRRLGKLERSEKLNDKDTSAFERLGVTKEKLQEWVEEDAVDVVPVAEPGVGDGQARRQEERVPNVDIVSQLDMRIERQNIAIRRAISATLSAGQVPNYLALTRDLTNINRKIIEEMGKESTSAGDVDRLAELSAKCARYVGEIQSMGATSEISSAEGDVPKNGDPVAWREWVRRKLSSIAQPFLGSGEQREKNTNGLFAIKVRTTAGPMEKSAFLYAPEEVKKQFEGDGDEIGLVRRVTDLFDNWRNYRKDFKSLSTKAFEDDSNYKFPDRPLCNSLLREMDGNRNEHGLGSKYIAEAVRLYWLMAKGEIDTVLPGARNLFNEKLSVADANRTRDLIASRSGGAYFEEIGLMMAGFLGIVGKGNVSKDAVYSDGLAVLQNIDKAEFLSSEMKASFVSSGATEKISFMPSLADLQKKGDGTKAFCVVRIPPNDLVLKESLSAGEVDSGLTMQDLIESRKLCNVRWNEGVDVFALIKKRESQAVKLANMFSESKDTLQSLLESPQGDPKNGLLYKRLETINDALGHYDFRTRQRVVFLWVWTQMENNPDWKKDENIQLRTKLLDTLFMGKYDNAFGTARESEIRKGNNDNRWLHGDDLKELGGAFYTGGKGQLVGAYKARAYFKPNQKVSPSIRY</sequence>
<accession>A0A1F5FVV8</accession>
<protein>
    <submittedName>
        <fullName evidence="2">Uncharacterized protein</fullName>
    </submittedName>
</protein>
<dbReference type="EMBL" id="MFAQ01000009">
    <property type="protein sequence ID" value="OGD83749.1"/>
    <property type="molecule type" value="Genomic_DNA"/>
</dbReference>
<dbReference type="AlphaFoldDB" id="A0A1F5FVV8"/>
<name>A0A1F5FVV8_9BACT</name>
<feature type="compositionally biased region" description="Low complexity" evidence="1">
    <location>
        <begin position="1"/>
        <end position="19"/>
    </location>
</feature>